<organism evidence="2 3">
    <name type="scientific">Caerostris extrusa</name>
    <name type="common">Bark spider</name>
    <name type="synonym">Caerostris bankana</name>
    <dbReference type="NCBI Taxonomy" id="172846"/>
    <lineage>
        <taxon>Eukaryota</taxon>
        <taxon>Metazoa</taxon>
        <taxon>Ecdysozoa</taxon>
        <taxon>Arthropoda</taxon>
        <taxon>Chelicerata</taxon>
        <taxon>Arachnida</taxon>
        <taxon>Araneae</taxon>
        <taxon>Araneomorphae</taxon>
        <taxon>Entelegynae</taxon>
        <taxon>Araneoidea</taxon>
        <taxon>Araneidae</taxon>
        <taxon>Caerostris</taxon>
    </lineage>
</organism>
<proteinExistence type="predicted"/>
<feature type="chain" id="PRO_5043730473" evidence="1">
    <location>
        <begin position="19"/>
        <end position="111"/>
    </location>
</feature>
<dbReference type="EMBL" id="BPLR01017116">
    <property type="protein sequence ID" value="GIY88889.1"/>
    <property type="molecule type" value="Genomic_DNA"/>
</dbReference>
<name>A0AAV4X518_CAEEX</name>
<accession>A0AAV4X518</accession>
<reference evidence="2 3" key="1">
    <citation type="submission" date="2021-06" db="EMBL/GenBank/DDBJ databases">
        <title>Caerostris extrusa draft genome.</title>
        <authorList>
            <person name="Kono N."/>
            <person name="Arakawa K."/>
        </authorList>
    </citation>
    <scope>NUCLEOTIDE SEQUENCE [LARGE SCALE GENOMIC DNA]</scope>
</reference>
<protein>
    <submittedName>
        <fullName evidence="2">Uncharacterized protein</fullName>
    </submittedName>
</protein>
<evidence type="ECO:0000313" key="3">
    <source>
        <dbReference type="Proteomes" id="UP001054945"/>
    </source>
</evidence>
<evidence type="ECO:0000256" key="1">
    <source>
        <dbReference type="SAM" id="SignalP"/>
    </source>
</evidence>
<dbReference type="AlphaFoldDB" id="A0AAV4X518"/>
<comment type="caution">
    <text evidence="2">The sequence shown here is derived from an EMBL/GenBank/DDBJ whole genome shotgun (WGS) entry which is preliminary data.</text>
</comment>
<keyword evidence="3" id="KW-1185">Reference proteome</keyword>
<sequence length="111" mass="12701">MKFTVAVPWFGLSPFVHTLVGLHASMTSLQNLNWFVLSSNVAQFGMNSPKGSNSSQDSMEGLRIYHALELSVRPAFWVSNRTFELNSAIYSEQQMQLYFQKFQSRFVTQKV</sequence>
<dbReference type="Proteomes" id="UP001054945">
    <property type="component" value="Unassembled WGS sequence"/>
</dbReference>
<keyword evidence="1" id="KW-0732">Signal</keyword>
<feature type="signal peptide" evidence="1">
    <location>
        <begin position="1"/>
        <end position="18"/>
    </location>
</feature>
<gene>
    <name evidence="2" type="ORF">CEXT_773841</name>
</gene>
<evidence type="ECO:0000313" key="2">
    <source>
        <dbReference type="EMBL" id="GIY88889.1"/>
    </source>
</evidence>